<evidence type="ECO:0000256" key="1">
    <source>
        <dbReference type="SAM" id="MobiDB-lite"/>
    </source>
</evidence>
<name>A0A0K9PT73_ZOSMR</name>
<gene>
    <name evidence="2" type="ORF">ZOSMA_16G01120</name>
</gene>
<protein>
    <submittedName>
        <fullName evidence="2">Uncharacterized protein</fullName>
    </submittedName>
</protein>
<dbReference type="Proteomes" id="UP000036987">
    <property type="component" value="Unassembled WGS sequence"/>
</dbReference>
<feature type="region of interest" description="Disordered" evidence="1">
    <location>
        <begin position="22"/>
        <end position="49"/>
    </location>
</feature>
<proteinExistence type="predicted"/>
<comment type="caution">
    <text evidence="2">The sequence shown here is derived from an EMBL/GenBank/DDBJ whole genome shotgun (WGS) entry which is preliminary data.</text>
</comment>
<keyword evidence="3" id="KW-1185">Reference proteome</keyword>
<organism evidence="2 3">
    <name type="scientific">Zostera marina</name>
    <name type="common">Eelgrass</name>
    <dbReference type="NCBI Taxonomy" id="29655"/>
    <lineage>
        <taxon>Eukaryota</taxon>
        <taxon>Viridiplantae</taxon>
        <taxon>Streptophyta</taxon>
        <taxon>Embryophyta</taxon>
        <taxon>Tracheophyta</taxon>
        <taxon>Spermatophyta</taxon>
        <taxon>Magnoliopsida</taxon>
        <taxon>Liliopsida</taxon>
        <taxon>Zosteraceae</taxon>
        <taxon>Zostera</taxon>
    </lineage>
</organism>
<evidence type="ECO:0000313" key="2">
    <source>
        <dbReference type="EMBL" id="KMZ72144.1"/>
    </source>
</evidence>
<dbReference type="EMBL" id="LFYR01000643">
    <property type="protein sequence ID" value="KMZ72144.1"/>
    <property type="molecule type" value="Genomic_DNA"/>
</dbReference>
<dbReference type="OrthoDB" id="1938779at2759"/>
<reference evidence="3" key="1">
    <citation type="journal article" date="2016" name="Nature">
        <title>The genome of the seagrass Zostera marina reveals angiosperm adaptation to the sea.</title>
        <authorList>
            <person name="Olsen J.L."/>
            <person name="Rouze P."/>
            <person name="Verhelst B."/>
            <person name="Lin Y.-C."/>
            <person name="Bayer T."/>
            <person name="Collen J."/>
            <person name="Dattolo E."/>
            <person name="De Paoli E."/>
            <person name="Dittami S."/>
            <person name="Maumus F."/>
            <person name="Michel G."/>
            <person name="Kersting A."/>
            <person name="Lauritano C."/>
            <person name="Lohaus R."/>
            <person name="Toepel M."/>
            <person name="Tonon T."/>
            <person name="Vanneste K."/>
            <person name="Amirebrahimi M."/>
            <person name="Brakel J."/>
            <person name="Bostroem C."/>
            <person name="Chovatia M."/>
            <person name="Grimwood J."/>
            <person name="Jenkins J.W."/>
            <person name="Jueterbock A."/>
            <person name="Mraz A."/>
            <person name="Stam W.T."/>
            <person name="Tice H."/>
            <person name="Bornberg-Bauer E."/>
            <person name="Green P.J."/>
            <person name="Pearson G.A."/>
            <person name="Procaccini G."/>
            <person name="Duarte C.M."/>
            <person name="Schmutz J."/>
            <person name="Reusch T.B.H."/>
            <person name="Van de Peer Y."/>
        </authorList>
    </citation>
    <scope>NUCLEOTIDE SEQUENCE [LARGE SCALE GENOMIC DNA]</scope>
    <source>
        <strain evidence="3">cv. Finnish</strain>
    </source>
</reference>
<feature type="compositionally biased region" description="Basic and acidic residues" evidence="1">
    <location>
        <begin position="38"/>
        <end position="49"/>
    </location>
</feature>
<dbReference type="AlphaFoldDB" id="A0A0K9PT73"/>
<sequence length="123" mass="14162">MPPLSLITTTTSTIDTIHRYHHPKKHNSKRAQVAIRNSKADDEKEVRNKKEMDGGNWIVGNFSRIGRKVKSKVEKVRENLSPKQKGDWKDVVLMGLSFAVYIYISQKIVLAYCSWIAIHNHHP</sequence>
<evidence type="ECO:0000313" key="3">
    <source>
        <dbReference type="Proteomes" id="UP000036987"/>
    </source>
</evidence>
<accession>A0A0K9PT73</accession>